<dbReference type="AlphaFoldDB" id="A0A2T4CBP8"/>
<keyword evidence="2" id="KW-1185">Reference proteome</keyword>
<dbReference type="EMBL" id="KZ679128">
    <property type="protein sequence ID" value="PTB78997.1"/>
    <property type="molecule type" value="Genomic_DNA"/>
</dbReference>
<protein>
    <submittedName>
        <fullName evidence="1">Uncharacterized protein</fullName>
    </submittedName>
</protein>
<name>A0A2T4CBP8_TRILO</name>
<proteinExistence type="predicted"/>
<organism evidence="1 2">
    <name type="scientific">Trichoderma longibrachiatum ATCC 18648</name>
    <dbReference type="NCBI Taxonomy" id="983965"/>
    <lineage>
        <taxon>Eukaryota</taxon>
        <taxon>Fungi</taxon>
        <taxon>Dikarya</taxon>
        <taxon>Ascomycota</taxon>
        <taxon>Pezizomycotina</taxon>
        <taxon>Sordariomycetes</taxon>
        <taxon>Hypocreomycetidae</taxon>
        <taxon>Hypocreales</taxon>
        <taxon>Hypocreaceae</taxon>
        <taxon>Trichoderma</taxon>
    </lineage>
</organism>
<accession>A0A2T4CBP8</accession>
<sequence length="178" mass="19760">MQPSPVDVCLKLPDIGMQDRIRTVVTCLAQPSSDIDKSHMPGMGPDTKRILLSIASYQRSHWASYDSMDHADGFAGCVRESPSASHVRRTKDSAFGHYPAAFHSPVSESVTVNTSHSTPCRVPACWIPNCSRKARVVSAYPGVRVFDVIISQSWNHVKFRGRTRKDFLQSACQWVATK</sequence>
<gene>
    <name evidence="1" type="ORF">M440DRAFT_1157408</name>
</gene>
<reference evidence="1 2" key="1">
    <citation type="submission" date="2016-07" db="EMBL/GenBank/DDBJ databases">
        <title>Multiple horizontal gene transfer events from other fungi enriched the ability of initially mycotrophic Trichoderma (Ascomycota) to feed on dead plant biomass.</title>
        <authorList>
            <consortium name="DOE Joint Genome Institute"/>
            <person name="Aerts A."/>
            <person name="Atanasova L."/>
            <person name="Chenthamara K."/>
            <person name="Zhang J."/>
            <person name="Grujic M."/>
            <person name="Henrissat B."/>
            <person name="Kuo A."/>
            <person name="Salamov A."/>
            <person name="Lipzen A."/>
            <person name="Labutti K."/>
            <person name="Barry K."/>
            <person name="Miao Y."/>
            <person name="Rahimi M.J."/>
            <person name="Shen Q."/>
            <person name="Grigoriev I.V."/>
            <person name="Kubicek C.P."/>
            <person name="Druzhinina I.S."/>
        </authorList>
    </citation>
    <scope>NUCLEOTIDE SEQUENCE [LARGE SCALE GENOMIC DNA]</scope>
    <source>
        <strain evidence="1 2">ATCC 18648</strain>
    </source>
</reference>
<evidence type="ECO:0000313" key="1">
    <source>
        <dbReference type="EMBL" id="PTB78997.1"/>
    </source>
</evidence>
<dbReference type="Proteomes" id="UP000240760">
    <property type="component" value="Unassembled WGS sequence"/>
</dbReference>
<evidence type="ECO:0000313" key="2">
    <source>
        <dbReference type="Proteomes" id="UP000240760"/>
    </source>
</evidence>